<proteinExistence type="inferred from homology"/>
<dbReference type="InterPro" id="IPR036116">
    <property type="entry name" value="FN3_sf"/>
</dbReference>
<comment type="similarity">
    <text evidence="4">Belongs to the immunoglobulin superfamily. DCC family.</text>
</comment>
<evidence type="ECO:0000256" key="6">
    <source>
        <dbReference type="ARBA" id="ARBA00022692"/>
    </source>
</evidence>
<comment type="function">
    <text evidence="1">May play a role in anteroposterior axis elongation.</text>
</comment>
<dbReference type="FunFam" id="2.60.40.10:FF:000551">
    <property type="entry name" value="Protogenin A"/>
    <property type="match status" value="1"/>
</dbReference>
<name>A0A3N0XIX2_ANAGA</name>
<accession>A0A3N0XIX2</accession>
<evidence type="ECO:0000259" key="16">
    <source>
        <dbReference type="PROSITE" id="PS50835"/>
    </source>
</evidence>
<keyword evidence="7" id="KW-0732">Signal</keyword>
<feature type="region of interest" description="Disordered" evidence="14">
    <location>
        <begin position="1093"/>
        <end position="1127"/>
    </location>
</feature>
<dbReference type="FunFam" id="2.60.40.10:FF:000455">
    <property type="entry name" value="Protogenin A"/>
    <property type="match status" value="1"/>
</dbReference>
<dbReference type="InterPro" id="IPR036179">
    <property type="entry name" value="Ig-like_dom_sf"/>
</dbReference>
<evidence type="ECO:0000256" key="7">
    <source>
        <dbReference type="ARBA" id="ARBA00022729"/>
    </source>
</evidence>
<feature type="domain" description="Fibronectin type-III" evidence="17">
    <location>
        <begin position="828"/>
        <end position="923"/>
    </location>
</feature>
<dbReference type="SUPFAM" id="SSF48726">
    <property type="entry name" value="Immunoglobulin"/>
    <property type="match status" value="4"/>
</dbReference>
<feature type="domain" description="Fibronectin type-III" evidence="17">
    <location>
        <begin position="627"/>
        <end position="720"/>
    </location>
</feature>
<sequence length="1270" mass="140652">MTVPDSSNRTNNNALLHIRSYLLLRGIEVILSKPEVKGVFGFSELSFTIQPKDLTASRGEDVLLDCQAQGESPIAVRWRKNGVQLQESDRMRVLSNGSLYISDVRSSTEQSDEGFYRCLVQNKYGAILSQRSSLTISNVLLFVTHPVPVEVTLGSVARFSCAVSGSPAVIHWELNQRSLPLDSDRITVLPNGVLHIRDVTMRDAGNYRCLATYMASRVKSREAELSIIPVSGPRPLMKPHIIAGPQNISAGLHQSVVLECLAEGNPRPLVSWSRADSKPIDVFGARVLGNGNLIILAVKAHHSGTYLCRATTPGTRNYTIAAGNLTVLVPPSLVEKPESQTRPRAGTARFSCQAEGTPAPRITWFKNGQVIHSNGRTKMYNSKLVITQIIPKDDAFYQCQAENSQGSVVSTSRLIVVLSEDRPSAPRNVHAETISSSAILLAWERPQYNADKVIAYSIHYMKSEGLNNEEYQAVIGNDTTSHIVDDLEPARNYTFYIVAYMPMGASRMSEQVTQHTLEDVPLRTPELSLTSRSPTDILVSWQPLPPKLSRGRLSAYRLSYRTATDEQVTSVELPVPGENCTQYLLQALQPDTIYLIRMSASTRVGWSQLSAWNSHRTPKTSSATVPPAPNLELEPLNCTSVIIRWHPAPSDAVVQGYKLCFHPDGQSEDSIIQLPPQDHQLTITGLNPRVKYHVKLFAFSANGDGYQAHQTVNTPGCPSAPNRRLAALPPPDHIHAKANSSSAVSLSWGRPAFSSGKAVSYSVRYGPVSPSAAAAVRYVQTSEQTVTVAGLRPNTRYEFSVRLHMDQMSSPWSASVYQRTLLEAPSSPPLSVRATLIEDDTALVSWKQPDQPDLSVTHYTILYASQSAWIAGEWQVLQREGTNTMALLEKLESGNVYLVKISASNQAGDGPFSSTIELLVRAKIHQGKNPRHADNHAEKTAFIDSLYHIDQKSMTGIIVGVCIALSCIILCIFILLTKSETQKSASSKMIGQVRNEVMHSGASSANQQQAENADVLIPMMRTHFTDAKGGTNLIISHAGPITSDAQNKQNKWSVFSHTQKSNGNKSKIEDPACLYEVGKTVLHYEDEHILNRPLGESESSQTSSGDSGNFSHDETDRTSDRSDDSERNRQEVPVCVCAFCRSKCHRNFKRKRNPRKTRWTKAFRKSAAKELTVDNSLEFEKRRNIPVKYNRELWSKTVEVMKKVEVIKNKRQARFIINRLKKGKELEKAADISEVKKNIHLIKAPHAGQAKQLEDKMVQKLAEDVEMDVK</sequence>
<evidence type="ECO:0000256" key="1">
    <source>
        <dbReference type="ARBA" id="ARBA00002140"/>
    </source>
</evidence>
<keyword evidence="9 15" id="KW-1133">Transmembrane helix</keyword>
<keyword evidence="19" id="KW-1185">Reference proteome</keyword>
<dbReference type="SUPFAM" id="SSF49265">
    <property type="entry name" value="Fibronectin type III"/>
    <property type="match status" value="3"/>
</dbReference>
<feature type="domain" description="Ig-like" evidence="16">
    <location>
        <begin position="34"/>
        <end position="137"/>
    </location>
</feature>
<keyword evidence="10 15" id="KW-0472">Membrane</keyword>
<comment type="subcellular location">
    <subcellularLocation>
        <location evidence="2">Membrane</location>
        <topology evidence="2">Single-pass membrane protein</topology>
    </subcellularLocation>
</comment>
<keyword evidence="6 15" id="KW-0812">Transmembrane</keyword>
<dbReference type="CDD" id="cd00096">
    <property type="entry name" value="Ig"/>
    <property type="match status" value="1"/>
</dbReference>
<keyword evidence="13" id="KW-0393">Immunoglobulin domain</keyword>
<dbReference type="PANTHER" id="PTHR44170">
    <property type="entry name" value="PROTEIN SIDEKICK"/>
    <property type="match status" value="1"/>
</dbReference>
<keyword evidence="12" id="KW-0325">Glycoprotein</keyword>
<evidence type="ECO:0000256" key="2">
    <source>
        <dbReference type="ARBA" id="ARBA00004167"/>
    </source>
</evidence>
<feature type="compositionally biased region" description="Basic and acidic residues" evidence="14">
    <location>
        <begin position="1111"/>
        <end position="1127"/>
    </location>
</feature>
<dbReference type="EMBL" id="RJVU01072345">
    <property type="protein sequence ID" value="ROI37155.1"/>
    <property type="molecule type" value="Genomic_DNA"/>
</dbReference>
<dbReference type="GO" id="GO:0098609">
    <property type="term" value="P:cell-cell adhesion"/>
    <property type="evidence" value="ECO:0007669"/>
    <property type="project" value="TreeGrafter"/>
</dbReference>
<keyword evidence="11" id="KW-1015">Disulfide bond</keyword>
<reference evidence="18 19" key="1">
    <citation type="submission" date="2018-10" db="EMBL/GenBank/DDBJ databases">
        <title>Genome assembly for a Yunnan-Guizhou Plateau 3E fish, Anabarilius grahami (Regan), and its evolutionary and genetic applications.</title>
        <authorList>
            <person name="Jiang W."/>
        </authorList>
    </citation>
    <scope>NUCLEOTIDE SEQUENCE [LARGE SCALE GENOMIC DNA]</scope>
    <source>
        <strain evidence="18">AG-KIZ</strain>
        <tissue evidence="18">Muscle</tissue>
    </source>
</reference>
<organism evidence="18 19">
    <name type="scientific">Anabarilius grahami</name>
    <name type="common">Kanglang fish</name>
    <name type="synonym">Barilius grahami</name>
    <dbReference type="NCBI Taxonomy" id="495550"/>
    <lineage>
        <taxon>Eukaryota</taxon>
        <taxon>Metazoa</taxon>
        <taxon>Chordata</taxon>
        <taxon>Craniata</taxon>
        <taxon>Vertebrata</taxon>
        <taxon>Euteleostomi</taxon>
        <taxon>Actinopterygii</taxon>
        <taxon>Neopterygii</taxon>
        <taxon>Teleostei</taxon>
        <taxon>Ostariophysi</taxon>
        <taxon>Cypriniformes</taxon>
        <taxon>Xenocyprididae</taxon>
        <taxon>Xenocypridinae</taxon>
        <taxon>Xenocypridinae incertae sedis</taxon>
        <taxon>Anabarilius</taxon>
    </lineage>
</organism>
<evidence type="ECO:0000256" key="14">
    <source>
        <dbReference type="SAM" id="MobiDB-lite"/>
    </source>
</evidence>
<dbReference type="CDD" id="cd00063">
    <property type="entry name" value="FN3"/>
    <property type="match status" value="5"/>
</dbReference>
<dbReference type="Pfam" id="PF13927">
    <property type="entry name" value="Ig_3"/>
    <property type="match status" value="1"/>
</dbReference>
<evidence type="ECO:0000256" key="8">
    <source>
        <dbReference type="ARBA" id="ARBA00022737"/>
    </source>
</evidence>
<dbReference type="InterPro" id="IPR003599">
    <property type="entry name" value="Ig_sub"/>
</dbReference>
<evidence type="ECO:0000259" key="17">
    <source>
        <dbReference type="PROSITE" id="PS50853"/>
    </source>
</evidence>
<dbReference type="SMART" id="SM00409">
    <property type="entry name" value="IG"/>
    <property type="match status" value="4"/>
</dbReference>
<dbReference type="InterPro" id="IPR003598">
    <property type="entry name" value="Ig_sub2"/>
</dbReference>
<dbReference type="InterPro" id="IPR013783">
    <property type="entry name" value="Ig-like_fold"/>
</dbReference>
<dbReference type="PANTHER" id="PTHR44170:SF47">
    <property type="entry name" value="PROTOGENIN"/>
    <property type="match status" value="1"/>
</dbReference>
<dbReference type="InterPro" id="IPR007110">
    <property type="entry name" value="Ig-like_dom"/>
</dbReference>
<keyword evidence="5" id="KW-0217">Developmental protein</keyword>
<protein>
    <submittedName>
        <fullName evidence="18">Protogenin B</fullName>
    </submittedName>
</protein>
<evidence type="ECO:0000256" key="11">
    <source>
        <dbReference type="ARBA" id="ARBA00023157"/>
    </source>
</evidence>
<evidence type="ECO:0000313" key="19">
    <source>
        <dbReference type="Proteomes" id="UP000281406"/>
    </source>
</evidence>
<keyword evidence="8" id="KW-0677">Repeat</keyword>
<evidence type="ECO:0000256" key="9">
    <source>
        <dbReference type="ARBA" id="ARBA00022989"/>
    </source>
</evidence>
<comment type="caution">
    <text evidence="18">The sequence shown here is derived from an EMBL/GenBank/DDBJ whole genome shotgun (WGS) entry which is preliminary data.</text>
</comment>
<dbReference type="InterPro" id="IPR013098">
    <property type="entry name" value="Ig_I-set"/>
</dbReference>
<dbReference type="FunFam" id="2.60.40.10:FF:000189">
    <property type="entry name" value="Neogenin isoform 3"/>
    <property type="match status" value="1"/>
</dbReference>
<feature type="domain" description="Ig-like" evidence="16">
    <location>
        <begin position="154"/>
        <end position="226"/>
    </location>
</feature>
<comment type="similarity">
    <text evidence="3">Belongs to the eukaryotic ribosomal protein eL24 family.</text>
</comment>
<evidence type="ECO:0000256" key="13">
    <source>
        <dbReference type="ARBA" id="ARBA00023319"/>
    </source>
</evidence>
<dbReference type="Proteomes" id="UP000281406">
    <property type="component" value="Unassembled WGS sequence"/>
</dbReference>
<dbReference type="SMART" id="SM00408">
    <property type="entry name" value="IGc2"/>
    <property type="match status" value="4"/>
</dbReference>
<feature type="domain" description="Ig-like" evidence="16">
    <location>
        <begin position="331"/>
        <end position="415"/>
    </location>
</feature>
<dbReference type="InterPro" id="IPR000988">
    <property type="entry name" value="Ribosomal_eL24-rel_N"/>
</dbReference>
<dbReference type="FunFam" id="2.60.40.10:FF:000828">
    <property type="entry name" value="Protogenin"/>
    <property type="match status" value="1"/>
</dbReference>
<evidence type="ECO:0000313" key="18">
    <source>
        <dbReference type="EMBL" id="ROI37155.1"/>
    </source>
</evidence>
<feature type="transmembrane region" description="Helical" evidence="15">
    <location>
        <begin position="954"/>
        <end position="976"/>
    </location>
</feature>
<dbReference type="SMART" id="SM00060">
    <property type="entry name" value="FN3"/>
    <property type="match status" value="5"/>
</dbReference>
<dbReference type="OrthoDB" id="438268at2759"/>
<dbReference type="Pfam" id="PF00041">
    <property type="entry name" value="fn3"/>
    <property type="match status" value="5"/>
</dbReference>
<dbReference type="Gene3D" id="2.60.40.10">
    <property type="entry name" value="Immunoglobulins"/>
    <property type="match status" value="9"/>
</dbReference>
<dbReference type="PROSITE" id="PS50835">
    <property type="entry name" value="IG_LIKE"/>
    <property type="match status" value="4"/>
</dbReference>
<dbReference type="GO" id="GO:0016020">
    <property type="term" value="C:membrane"/>
    <property type="evidence" value="ECO:0007669"/>
    <property type="project" value="UniProtKB-SubCell"/>
</dbReference>
<feature type="domain" description="Fibronectin type-III" evidence="17">
    <location>
        <begin position="730"/>
        <end position="823"/>
    </location>
</feature>
<dbReference type="InterPro" id="IPR003961">
    <property type="entry name" value="FN3_dom"/>
</dbReference>
<dbReference type="PROSITE" id="PS50853">
    <property type="entry name" value="FN3"/>
    <property type="match status" value="5"/>
</dbReference>
<dbReference type="Pfam" id="PF01246">
    <property type="entry name" value="Ribosomal_L24e"/>
    <property type="match status" value="1"/>
</dbReference>
<dbReference type="SUPFAM" id="SSF57716">
    <property type="entry name" value="Glucocorticoid receptor-like (DNA-binding domain)"/>
    <property type="match status" value="1"/>
</dbReference>
<dbReference type="Gene3D" id="2.30.170.20">
    <property type="entry name" value="Ribosomal protein L24e"/>
    <property type="match status" value="1"/>
</dbReference>
<gene>
    <name evidence="18" type="ORF">DPX16_3093</name>
</gene>
<dbReference type="Pfam" id="PF07679">
    <property type="entry name" value="I-set"/>
    <property type="match status" value="3"/>
</dbReference>
<evidence type="ECO:0000256" key="15">
    <source>
        <dbReference type="SAM" id="Phobius"/>
    </source>
</evidence>
<evidence type="ECO:0000256" key="10">
    <source>
        <dbReference type="ARBA" id="ARBA00023136"/>
    </source>
</evidence>
<evidence type="ECO:0000256" key="3">
    <source>
        <dbReference type="ARBA" id="ARBA00005647"/>
    </source>
</evidence>
<dbReference type="FunFam" id="2.60.40.10:FF:000299">
    <property type="entry name" value="protogenin isoform X2"/>
    <property type="match status" value="1"/>
</dbReference>
<feature type="domain" description="Fibronectin type-III" evidence="17">
    <location>
        <begin position="521"/>
        <end position="620"/>
    </location>
</feature>
<evidence type="ECO:0000256" key="12">
    <source>
        <dbReference type="ARBA" id="ARBA00023180"/>
    </source>
</evidence>
<dbReference type="AlphaFoldDB" id="A0A3N0XIX2"/>
<evidence type="ECO:0000256" key="4">
    <source>
        <dbReference type="ARBA" id="ARBA00009588"/>
    </source>
</evidence>
<feature type="domain" description="Ig-like" evidence="16">
    <location>
        <begin position="239"/>
        <end position="326"/>
    </location>
</feature>
<feature type="compositionally biased region" description="Low complexity" evidence="14">
    <location>
        <begin position="1096"/>
        <end position="1110"/>
    </location>
</feature>
<dbReference type="InterPro" id="IPR038630">
    <property type="entry name" value="L24e/L24_sf"/>
</dbReference>
<feature type="domain" description="Fibronectin type-III" evidence="17">
    <location>
        <begin position="425"/>
        <end position="519"/>
    </location>
</feature>
<evidence type="ECO:0000256" key="5">
    <source>
        <dbReference type="ARBA" id="ARBA00022473"/>
    </source>
</evidence>